<keyword evidence="4 5" id="KW-0472">Membrane</keyword>
<dbReference type="EMBL" id="BASZ01000002">
    <property type="protein sequence ID" value="GAD48087.1"/>
    <property type="molecule type" value="Genomic_DNA"/>
</dbReference>
<dbReference type="Proteomes" id="UP000016568">
    <property type="component" value="Unassembled WGS sequence"/>
</dbReference>
<dbReference type="GO" id="GO:0016020">
    <property type="term" value="C:membrane"/>
    <property type="evidence" value="ECO:0007669"/>
    <property type="project" value="UniProtKB-SubCell"/>
</dbReference>
<dbReference type="SUPFAM" id="SSF161084">
    <property type="entry name" value="MAPEG domain-like"/>
    <property type="match status" value="1"/>
</dbReference>
<organism evidence="6 7">
    <name type="scientific">Caenibius tardaugens NBRC 16725</name>
    <dbReference type="NCBI Taxonomy" id="1219035"/>
    <lineage>
        <taxon>Bacteria</taxon>
        <taxon>Pseudomonadati</taxon>
        <taxon>Pseudomonadota</taxon>
        <taxon>Alphaproteobacteria</taxon>
        <taxon>Sphingomonadales</taxon>
        <taxon>Erythrobacteraceae</taxon>
        <taxon>Caenibius</taxon>
    </lineage>
</organism>
<keyword evidence="3 5" id="KW-1133">Transmembrane helix</keyword>
<gene>
    <name evidence="6" type="ORF">NT2_02_01690</name>
</gene>
<dbReference type="InterPro" id="IPR023352">
    <property type="entry name" value="MAPEG-like_dom_sf"/>
</dbReference>
<evidence type="ECO:0000256" key="4">
    <source>
        <dbReference type="ARBA" id="ARBA00023136"/>
    </source>
</evidence>
<feature type="transmembrane region" description="Helical" evidence="5">
    <location>
        <begin position="106"/>
        <end position="127"/>
    </location>
</feature>
<evidence type="ECO:0008006" key="8">
    <source>
        <dbReference type="Google" id="ProtNLM"/>
    </source>
</evidence>
<dbReference type="Gene3D" id="1.20.120.550">
    <property type="entry name" value="Membrane associated eicosanoid/glutathione metabolism-like domain"/>
    <property type="match status" value="1"/>
</dbReference>
<dbReference type="RefSeq" id="WP_021688994.1">
    <property type="nucleotide sequence ID" value="NZ_BASZ01000002.1"/>
</dbReference>
<dbReference type="PANTHER" id="PTHR35814">
    <property type="match status" value="1"/>
</dbReference>
<name>U2YIV9_9SPHN</name>
<dbReference type="InterPro" id="IPR001129">
    <property type="entry name" value="Membr-assoc_MAPEG"/>
</dbReference>
<dbReference type="eggNOG" id="COG3788">
    <property type="taxonomic scope" value="Bacteria"/>
</dbReference>
<comment type="subcellular location">
    <subcellularLocation>
        <location evidence="1">Membrane</location>
    </subcellularLocation>
</comment>
<feature type="transmembrane region" description="Helical" evidence="5">
    <location>
        <begin position="76"/>
        <end position="94"/>
    </location>
</feature>
<evidence type="ECO:0000256" key="1">
    <source>
        <dbReference type="ARBA" id="ARBA00004370"/>
    </source>
</evidence>
<protein>
    <recommendedName>
        <fullName evidence="8">MAPEG family protein</fullName>
    </recommendedName>
</protein>
<evidence type="ECO:0000313" key="6">
    <source>
        <dbReference type="EMBL" id="GAD48087.1"/>
    </source>
</evidence>
<proteinExistence type="predicted"/>
<keyword evidence="7" id="KW-1185">Reference proteome</keyword>
<evidence type="ECO:0000313" key="7">
    <source>
        <dbReference type="Proteomes" id="UP000016568"/>
    </source>
</evidence>
<feature type="transmembrane region" description="Helical" evidence="5">
    <location>
        <begin position="6"/>
        <end position="22"/>
    </location>
</feature>
<dbReference type="AlphaFoldDB" id="U2YIV9"/>
<comment type="caution">
    <text evidence="6">The sequence shown here is derived from an EMBL/GenBank/DDBJ whole genome shotgun (WGS) entry which is preliminary data.</text>
</comment>
<reference evidence="6 7" key="1">
    <citation type="submission" date="2013-09" db="EMBL/GenBank/DDBJ databases">
        <title>Whole genome shotgun sequence of Novosphingobium tardaugens NBRC 16725.</title>
        <authorList>
            <person name="Isaki S."/>
            <person name="Hosoyama A."/>
            <person name="Tsuchikane K."/>
            <person name="Katsumata H."/>
            <person name="Ando Y."/>
            <person name="Yamazaki S."/>
            <person name="Fujita N."/>
        </authorList>
    </citation>
    <scope>NUCLEOTIDE SEQUENCE [LARGE SCALE GENOMIC DNA]</scope>
    <source>
        <strain evidence="6 7">NBRC 16725</strain>
    </source>
</reference>
<evidence type="ECO:0000256" key="3">
    <source>
        <dbReference type="ARBA" id="ARBA00022989"/>
    </source>
</evidence>
<keyword evidence="2 5" id="KW-0812">Transmembrane</keyword>
<evidence type="ECO:0000256" key="5">
    <source>
        <dbReference type="SAM" id="Phobius"/>
    </source>
</evidence>
<accession>U2YIV9</accession>
<dbReference type="Pfam" id="PF01124">
    <property type="entry name" value="MAPEG"/>
    <property type="match status" value="1"/>
</dbReference>
<dbReference type="PANTHER" id="PTHR35814:SF1">
    <property type="entry name" value="GLUTATHIONE S-TRANSFERASE-RELATED"/>
    <property type="match status" value="1"/>
</dbReference>
<evidence type="ECO:0000256" key="2">
    <source>
        <dbReference type="ARBA" id="ARBA00022692"/>
    </source>
</evidence>
<sequence>MILTTTLSAAAAAAIINLWLMIRCAQIRVSAKVAHGDGGNVLLGRRMRAHSNFIENAPLVLILIGAIELTGKGGTWLALVAAVYLLARVAHPFGMDRDGANVLRAGGTMVTMLTLIGLATMAVLISLGKF</sequence>
<dbReference type="KEGG" id="ntd:EGO55_00370"/>
<dbReference type="OrthoDB" id="7619858at2"/>